<name>A0A812KA87_SYMPI</name>
<dbReference type="InterPro" id="IPR017853">
    <property type="entry name" value="GH"/>
</dbReference>
<dbReference type="Gene3D" id="3.20.20.80">
    <property type="entry name" value="Glycosidases"/>
    <property type="match status" value="1"/>
</dbReference>
<dbReference type="InterPro" id="IPR006103">
    <property type="entry name" value="Glyco_hydro_2_cat"/>
</dbReference>
<feature type="compositionally biased region" description="Basic and acidic residues" evidence="1">
    <location>
        <begin position="682"/>
        <end position="694"/>
    </location>
</feature>
<protein>
    <submittedName>
        <fullName evidence="3">Gusb protein</fullName>
    </submittedName>
</protein>
<feature type="domain" description="Glycoside hydrolase family 2 catalytic" evidence="2">
    <location>
        <begin position="512"/>
        <end position="636"/>
    </location>
</feature>
<keyword evidence="4" id="KW-1185">Reference proteome</keyword>
<dbReference type="SUPFAM" id="SSF51445">
    <property type="entry name" value="(Trans)glycosidases"/>
    <property type="match status" value="1"/>
</dbReference>
<dbReference type="PANTHER" id="PTHR42732">
    <property type="entry name" value="BETA-GALACTOSIDASE"/>
    <property type="match status" value="1"/>
</dbReference>
<dbReference type="OrthoDB" id="421038at2759"/>
<dbReference type="InterPro" id="IPR051913">
    <property type="entry name" value="GH2_Domain-Containing"/>
</dbReference>
<feature type="region of interest" description="Disordered" evidence="1">
    <location>
        <begin position="682"/>
        <end position="706"/>
    </location>
</feature>
<reference evidence="3" key="1">
    <citation type="submission" date="2021-02" db="EMBL/GenBank/DDBJ databases">
        <authorList>
            <person name="Dougan E. K."/>
            <person name="Rhodes N."/>
            <person name="Thang M."/>
            <person name="Chan C."/>
        </authorList>
    </citation>
    <scope>NUCLEOTIDE SEQUENCE</scope>
</reference>
<dbReference type="GO" id="GO:0005975">
    <property type="term" value="P:carbohydrate metabolic process"/>
    <property type="evidence" value="ECO:0007669"/>
    <property type="project" value="InterPro"/>
</dbReference>
<dbReference type="PANTHER" id="PTHR42732:SF1">
    <property type="entry name" value="BETA-MANNOSIDASE"/>
    <property type="match status" value="1"/>
</dbReference>
<accession>A0A812KA87</accession>
<comment type="caution">
    <text evidence="3">The sequence shown here is derived from an EMBL/GenBank/DDBJ whole genome shotgun (WGS) entry which is preliminary data.</text>
</comment>
<dbReference type="Proteomes" id="UP000649617">
    <property type="component" value="Unassembled WGS sequence"/>
</dbReference>
<dbReference type="AlphaFoldDB" id="A0A812KA87"/>
<dbReference type="Pfam" id="PF02836">
    <property type="entry name" value="Glyco_hydro_2_C"/>
    <property type="match status" value="1"/>
</dbReference>
<evidence type="ECO:0000313" key="4">
    <source>
        <dbReference type="Proteomes" id="UP000649617"/>
    </source>
</evidence>
<dbReference type="EMBL" id="CAJNIZ010003589">
    <property type="protein sequence ID" value="CAE7223862.1"/>
    <property type="molecule type" value="Genomic_DNA"/>
</dbReference>
<evidence type="ECO:0000259" key="2">
    <source>
        <dbReference type="Pfam" id="PF02836"/>
    </source>
</evidence>
<evidence type="ECO:0000256" key="1">
    <source>
        <dbReference type="SAM" id="MobiDB-lite"/>
    </source>
</evidence>
<sequence>MAGSTCLRLVPDVSVLQNFVAVNGGHGRSCRGEHASDKKAAYFTANMAHSLDECKVACMANPSCKGISFVSSGSCEVWTRPGGIEATAEDDDSVCLKVPTEPTPEPSTTTATTTTTFPSTWKDWELFWGMNCWKHHGADEFETDPLLGEYSLRECQEACLKEPDCQGIVMPQGDQDVSRKTCWLRKNVRKDQCRQGHPFNFWLRPGVQLQRAGPTGEAACCAAFDSWPSVDNGVKCSGCTALVLTEPYGGRCDKYCESFGHVCYQAAEEVDENCAVKYTSGCDVAIADTSDMLCTCRLPQELDEPKCDWPGPEPLPPSPPTAEACCANFASWPNVDNGVTCDNCMALVETAPYGNRCDRYCESFGHVCIEAAEEMDENCQVKYKKPCDQPIESTSDMLCKCVKENAPPFCPVPPPPTPEPTPSPDARIQVVGNKLLVDGKPLHLKGVAWNPVPKGGRHPADLDFARFVEQDSQIMQSMGINAIRTYEPITDKWVLDTLWSRGIWVVNSVYNWGGASAQSAADPVKAVKDHPAILMWSIGNEWNYNGLYVGMSFFDCIAKLRDVAQVVRALDTSHPISSIYGDTGKLDQAVEALPLIDVWGINAYRGISFGNMFGEYDRITGKPMYLGEYGADAYNAKIPGEDRESQAKATKELTEEIISHTSVLNRGSCIGGFVFEFNDEWHKDNDGSPDDHDTGGVAPGGGPYPDRTFNEEWWGLVTIDREVRPAGREYAKTELPQALAQVQAVTG</sequence>
<organism evidence="3 4">
    <name type="scientific">Symbiodinium pilosum</name>
    <name type="common">Dinoflagellate</name>
    <dbReference type="NCBI Taxonomy" id="2952"/>
    <lineage>
        <taxon>Eukaryota</taxon>
        <taxon>Sar</taxon>
        <taxon>Alveolata</taxon>
        <taxon>Dinophyceae</taxon>
        <taxon>Suessiales</taxon>
        <taxon>Symbiodiniaceae</taxon>
        <taxon>Symbiodinium</taxon>
    </lineage>
</organism>
<evidence type="ECO:0000313" key="3">
    <source>
        <dbReference type="EMBL" id="CAE7223862.1"/>
    </source>
</evidence>
<gene>
    <name evidence="3" type="primary">Gusb</name>
    <name evidence="3" type="ORF">SPIL2461_LOCUS3066</name>
</gene>
<dbReference type="GO" id="GO:0004553">
    <property type="term" value="F:hydrolase activity, hydrolyzing O-glycosyl compounds"/>
    <property type="evidence" value="ECO:0007669"/>
    <property type="project" value="InterPro"/>
</dbReference>
<proteinExistence type="predicted"/>